<dbReference type="Pfam" id="PF05795">
    <property type="entry name" value="Plasmodium_Vir"/>
    <property type="match status" value="1"/>
</dbReference>
<dbReference type="KEGG" id="pcy:PCYB_004720"/>
<keyword evidence="2" id="KW-1185">Reference proteome</keyword>
<protein>
    <recommendedName>
        <fullName evidence="3">CYIR protein</fullName>
    </recommendedName>
</protein>
<accession>K6UNR1</accession>
<gene>
    <name evidence="1" type="ORF">PCYB_004720</name>
</gene>
<name>K6UNR1_PLACD</name>
<evidence type="ECO:0000313" key="1">
    <source>
        <dbReference type="EMBL" id="GAB69723.1"/>
    </source>
</evidence>
<dbReference type="EMBL" id="DF157672">
    <property type="protein sequence ID" value="GAB69723.1"/>
    <property type="molecule type" value="Genomic_DNA"/>
</dbReference>
<dbReference type="GeneID" id="14696265"/>
<dbReference type="InterPro" id="IPR008780">
    <property type="entry name" value="Plasmodium_Vir"/>
</dbReference>
<reference evidence="1 2" key="1">
    <citation type="journal article" date="2012" name="Nat. Genet.">
        <title>Plasmodium cynomolgi genome sequences provide insight into Plasmodium vivax and the monkey malaria clade.</title>
        <authorList>
            <person name="Tachibana S."/>
            <person name="Sullivan S.A."/>
            <person name="Kawai S."/>
            <person name="Nakamura S."/>
            <person name="Kim H.R."/>
            <person name="Goto N."/>
            <person name="Arisue N."/>
            <person name="Palacpac N.M.Q."/>
            <person name="Honma H."/>
            <person name="Yagi M."/>
            <person name="Tougan T."/>
            <person name="Katakai Y."/>
            <person name="Kaneko O."/>
            <person name="Mita T."/>
            <person name="Kita K."/>
            <person name="Yasutomi Y."/>
            <person name="Sutton P.L."/>
            <person name="Shakhbatyan R."/>
            <person name="Horii T."/>
            <person name="Yasunaga T."/>
            <person name="Barnwell J.W."/>
            <person name="Escalante A.A."/>
            <person name="Carlton J.M."/>
            <person name="Tanabe K."/>
        </authorList>
    </citation>
    <scope>NUCLEOTIDE SEQUENCE [LARGE SCALE GENOMIC DNA]</scope>
    <source>
        <strain evidence="1 2">B</strain>
    </source>
</reference>
<dbReference type="VEuPathDB" id="PlasmoDB:PCYB_004720"/>
<dbReference type="Proteomes" id="UP000006319">
    <property type="component" value="Unassembled WGS sequence"/>
</dbReference>
<organism evidence="1 2">
    <name type="scientific">Plasmodium cynomolgi (strain B)</name>
    <dbReference type="NCBI Taxonomy" id="1120755"/>
    <lineage>
        <taxon>Eukaryota</taxon>
        <taxon>Sar</taxon>
        <taxon>Alveolata</taxon>
        <taxon>Apicomplexa</taxon>
        <taxon>Aconoidasida</taxon>
        <taxon>Haemosporida</taxon>
        <taxon>Plasmodiidae</taxon>
        <taxon>Plasmodium</taxon>
        <taxon>Plasmodium (Plasmodium)</taxon>
    </lineage>
</organism>
<sequence length="269" mass="31256">MKKLYDYVENYKSIASHLLDKYYICTEKLKSYLDEIQNIYLKSKDINIPGSSIYNYILLDFENVNIENDRWNITCKEIIQEKPFSQGIQRLYTSHEGDSAQTLKLPEPVVVESSVLPRREGEKGLAVTDVAVEEANSSDKVSMDSVPVGDESESVIPTKVGTIGATLAGSSLFLIMMYMVKKHIFIKYYHFVLIFILHYYENLLKTNNYIFKYYTPLGSWIKTKLLRRNKLMENMKRNNYELLLNDIENSQAGLKDTMYHIRYNSSSNQ</sequence>
<dbReference type="RefSeq" id="XP_004227941.1">
    <property type="nucleotide sequence ID" value="XM_004227893.1"/>
</dbReference>
<dbReference type="AlphaFoldDB" id="K6UNR1"/>
<dbReference type="OrthoDB" id="388821at2759"/>
<proteinExistence type="predicted"/>
<evidence type="ECO:0008006" key="3">
    <source>
        <dbReference type="Google" id="ProtNLM"/>
    </source>
</evidence>
<evidence type="ECO:0000313" key="2">
    <source>
        <dbReference type="Proteomes" id="UP000006319"/>
    </source>
</evidence>